<dbReference type="AlphaFoldDB" id="A0A8B6IR74"/>
<evidence type="ECO:0000313" key="2">
    <source>
        <dbReference type="Proteomes" id="UP000328848"/>
    </source>
</evidence>
<gene>
    <name evidence="1" type="ORF">SB5857_02620</name>
</gene>
<name>A0A8B6IR74_9ENTR</name>
<organism evidence="1 2">
    <name type="scientific">Klebsiella africana</name>
    <dbReference type="NCBI Taxonomy" id="2489010"/>
    <lineage>
        <taxon>Bacteria</taxon>
        <taxon>Pseudomonadati</taxon>
        <taxon>Pseudomonadota</taxon>
        <taxon>Gammaproteobacteria</taxon>
        <taxon>Enterobacterales</taxon>
        <taxon>Enterobacteriaceae</taxon>
        <taxon>Klebsiella/Raoultella group</taxon>
        <taxon>Klebsiella</taxon>
    </lineage>
</organism>
<protein>
    <submittedName>
        <fullName evidence="1">Uncharacterized protein</fullName>
    </submittedName>
</protein>
<proteinExistence type="predicted"/>
<comment type="caution">
    <text evidence="1">The sequence shown here is derived from an EMBL/GenBank/DDBJ whole genome shotgun (WGS) entry which is preliminary data.</text>
</comment>
<dbReference type="Proteomes" id="UP000328848">
    <property type="component" value="Unassembled WGS sequence"/>
</dbReference>
<sequence length="37" mass="4752">MAKKSKRYQRELCHFFFKKELTNRHKIAVFRLKKKRR</sequence>
<evidence type="ECO:0000313" key="1">
    <source>
        <dbReference type="EMBL" id="VGP94710.1"/>
    </source>
</evidence>
<reference evidence="1 2" key="1">
    <citation type="submission" date="2019-04" db="EMBL/GenBank/DDBJ databases">
        <authorList>
            <person name="Brisse S."/>
            <person name="Rodrigues C."/>
        </authorList>
    </citation>
    <scope>NUCLEOTIDE SEQUENCE [LARGE SCALE GENOMIC DNA]</scope>
    <source>
        <strain evidence="1">SB5857</strain>
    </source>
</reference>
<dbReference type="EMBL" id="CAAHGQ010000003">
    <property type="protein sequence ID" value="VGP94710.1"/>
    <property type="molecule type" value="Genomic_DNA"/>
</dbReference>
<accession>A0A8B6IR74</accession>